<dbReference type="OrthoDB" id="5847537at2759"/>
<dbReference type="Proteomes" id="UP000252519">
    <property type="component" value="Unassembled WGS sequence"/>
</dbReference>
<dbReference type="InterPro" id="IPR013128">
    <property type="entry name" value="Peptidase_C1A"/>
</dbReference>
<dbReference type="STRING" id="29170.A0A368GSI4"/>
<dbReference type="InterPro" id="IPR000668">
    <property type="entry name" value="Peptidase_C1A_C"/>
</dbReference>
<dbReference type="AlphaFoldDB" id="A0A368GSI4"/>
<accession>A0A368GSI4</accession>
<dbReference type="InterPro" id="IPR025660">
    <property type="entry name" value="Pept_his_AS"/>
</dbReference>
<proteinExistence type="inferred from homology"/>
<comment type="caution">
    <text evidence="3">The sequence shown here is derived from an EMBL/GenBank/DDBJ whole genome shotgun (WGS) entry which is preliminary data.</text>
</comment>
<evidence type="ECO:0000313" key="3">
    <source>
        <dbReference type="EMBL" id="RCN47333.1"/>
    </source>
</evidence>
<evidence type="ECO:0000259" key="2">
    <source>
        <dbReference type="Pfam" id="PF00112"/>
    </source>
</evidence>
<dbReference type="EMBL" id="JOJR01000064">
    <property type="protein sequence ID" value="RCN47333.1"/>
    <property type="molecule type" value="Genomic_DNA"/>
</dbReference>
<comment type="similarity">
    <text evidence="1">Belongs to the peptidase C1 family.</text>
</comment>
<protein>
    <recommendedName>
        <fullName evidence="2">Peptidase C1A papain C-terminal domain-containing protein</fullName>
    </recommendedName>
</protein>
<gene>
    <name evidence="3" type="ORF">ANCCAN_06621</name>
</gene>
<organism evidence="3 4">
    <name type="scientific">Ancylostoma caninum</name>
    <name type="common">Dog hookworm</name>
    <dbReference type="NCBI Taxonomy" id="29170"/>
    <lineage>
        <taxon>Eukaryota</taxon>
        <taxon>Metazoa</taxon>
        <taxon>Ecdysozoa</taxon>
        <taxon>Nematoda</taxon>
        <taxon>Chromadorea</taxon>
        <taxon>Rhabditida</taxon>
        <taxon>Rhabditina</taxon>
        <taxon>Rhabditomorpha</taxon>
        <taxon>Strongyloidea</taxon>
        <taxon>Ancylostomatidae</taxon>
        <taxon>Ancylostomatinae</taxon>
        <taxon>Ancylostoma</taxon>
    </lineage>
</organism>
<sequence length="79" mass="8923">MRAIYHIIIYGIHFQHKAGQQTGAHAVKIIGWGVENGTKYWRIANSWSTDWGEKGYFRIIRGKNDCGVETGIVAGTFKL</sequence>
<name>A0A368GSI4_ANCCA</name>
<dbReference type="PANTHER" id="PTHR12411">
    <property type="entry name" value="CYSTEINE PROTEASE FAMILY C1-RELATED"/>
    <property type="match status" value="1"/>
</dbReference>
<keyword evidence="4" id="KW-1185">Reference proteome</keyword>
<dbReference type="SUPFAM" id="SSF54001">
    <property type="entry name" value="Cysteine proteinases"/>
    <property type="match status" value="1"/>
</dbReference>
<evidence type="ECO:0000256" key="1">
    <source>
        <dbReference type="ARBA" id="ARBA00008455"/>
    </source>
</evidence>
<dbReference type="Gene3D" id="3.90.70.10">
    <property type="entry name" value="Cysteine proteinases"/>
    <property type="match status" value="1"/>
</dbReference>
<feature type="domain" description="Peptidase C1A papain C-terminal" evidence="2">
    <location>
        <begin position="11"/>
        <end position="74"/>
    </location>
</feature>
<evidence type="ECO:0000313" key="4">
    <source>
        <dbReference type="Proteomes" id="UP000252519"/>
    </source>
</evidence>
<dbReference type="GO" id="GO:0008234">
    <property type="term" value="F:cysteine-type peptidase activity"/>
    <property type="evidence" value="ECO:0007669"/>
    <property type="project" value="InterPro"/>
</dbReference>
<dbReference type="PROSITE" id="PS00639">
    <property type="entry name" value="THIOL_PROTEASE_HIS"/>
    <property type="match status" value="1"/>
</dbReference>
<dbReference type="InterPro" id="IPR038765">
    <property type="entry name" value="Papain-like_cys_pep_sf"/>
</dbReference>
<dbReference type="Pfam" id="PF00112">
    <property type="entry name" value="Peptidase_C1"/>
    <property type="match status" value="1"/>
</dbReference>
<reference evidence="3 4" key="1">
    <citation type="submission" date="2014-10" db="EMBL/GenBank/DDBJ databases">
        <title>Draft genome of the hookworm Ancylostoma caninum.</title>
        <authorList>
            <person name="Mitreva M."/>
        </authorList>
    </citation>
    <scope>NUCLEOTIDE SEQUENCE [LARGE SCALE GENOMIC DNA]</scope>
    <source>
        <strain evidence="3 4">Baltimore</strain>
    </source>
</reference>
<dbReference type="GO" id="GO:0006508">
    <property type="term" value="P:proteolysis"/>
    <property type="evidence" value="ECO:0007669"/>
    <property type="project" value="InterPro"/>
</dbReference>